<dbReference type="InterPro" id="IPR002877">
    <property type="entry name" value="RNA_MeTrfase_FtsJ_dom"/>
</dbReference>
<organism evidence="14 15">
    <name type="scientific">Lautropia mirabilis ATCC 51599</name>
    <dbReference type="NCBI Taxonomy" id="887898"/>
    <lineage>
        <taxon>Bacteria</taxon>
        <taxon>Pseudomonadati</taxon>
        <taxon>Pseudomonadota</taxon>
        <taxon>Betaproteobacteria</taxon>
        <taxon>Burkholderiales</taxon>
        <taxon>Burkholderiaceae</taxon>
        <taxon>Lautropia</taxon>
    </lineage>
</organism>
<feature type="binding site" evidence="11">
    <location>
        <position position="146"/>
    </location>
    <ligand>
        <name>S-adenosyl-L-methionine</name>
        <dbReference type="ChEBI" id="CHEBI:59789"/>
    </ligand>
</feature>
<proteinExistence type="inferred from homology"/>
<feature type="domain" description="Ribosomal RNA methyltransferase FtsJ" evidence="13">
    <location>
        <begin position="31"/>
        <end position="228"/>
    </location>
</feature>
<comment type="caution">
    <text evidence="14">The sequence shown here is derived from an EMBL/GenBank/DDBJ whole genome shotgun (WGS) entry which is preliminary data.</text>
</comment>
<keyword evidence="4 11" id="KW-0949">S-adenosyl-L-methionine</keyword>
<dbReference type="Proteomes" id="UP000011021">
    <property type="component" value="Unassembled WGS sequence"/>
</dbReference>
<evidence type="ECO:0000256" key="7">
    <source>
        <dbReference type="ARBA" id="ARBA00041129"/>
    </source>
</evidence>
<evidence type="ECO:0000256" key="12">
    <source>
        <dbReference type="PIRSR" id="PIRSR005461-1"/>
    </source>
</evidence>
<reference evidence="14 15" key="1">
    <citation type="submission" date="2010-12" db="EMBL/GenBank/DDBJ databases">
        <authorList>
            <person name="Muzny D."/>
            <person name="Qin X."/>
            <person name="Deng J."/>
            <person name="Jiang H."/>
            <person name="Liu Y."/>
            <person name="Qu J."/>
            <person name="Song X.-Z."/>
            <person name="Zhang L."/>
            <person name="Thornton R."/>
            <person name="Coyle M."/>
            <person name="Francisco L."/>
            <person name="Jackson L."/>
            <person name="Javaid M."/>
            <person name="Korchina V."/>
            <person name="Kovar C."/>
            <person name="Mata R."/>
            <person name="Mathew T."/>
            <person name="Ngo R."/>
            <person name="Nguyen L."/>
            <person name="Nguyen N."/>
            <person name="Okwuonu G."/>
            <person name="Ongeri F."/>
            <person name="Pham C."/>
            <person name="Simmons D."/>
            <person name="Wilczek-Boney K."/>
            <person name="Hale W."/>
            <person name="Jakkamsetti A."/>
            <person name="Pham P."/>
            <person name="Ruth R."/>
            <person name="San Lucas F."/>
            <person name="Warren J."/>
            <person name="Zhang J."/>
            <person name="Zhao Z."/>
            <person name="Zhou C."/>
            <person name="Zhu D."/>
            <person name="Lee S."/>
            <person name="Bess C."/>
            <person name="Blankenburg K."/>
            <person name="Forbes L."/>
            <person name="Fu Q."/>
            <person name="Gubbala S."/>
            <person name="Hirani K."/>
            <person name="Jayaseelan J.C."/>
            <person name="Lara F."/>
            <person name="Munidasa M."/>
            <person name="Palculict T."/>
            <person name="Patil S."/>
            <person name="Pu L.-L."/>
            <person name="Saada N."/>
            <person name="Tang L."/>
            <person name="Weissenberger G."/>
            <person name="Zhu Y."/>
            <person name="Hemphill L."/>
            <person name="Shang Y."/>
            <person name="Youmans B."/>
            <person name="Ayvaz T."/>
            <person name="Ross M."/>
            <person name="Santibanez J."/>
            <person name="Aqrawi P."/>
            <person name="Gross S."/>
            <person name="Joshi V."/>
            <person name="Fowler G."/>
            <person name="Nazareth L."/>
            <person name="Reid J."/>
            <person name="Worley K."/>
            <person name="Petrosino J."/>
            <person name="Highlander S."/>
            <person name="Gibbs R."/>
        </authorList>
    </citation>
    <scope>NUCLEOTIDE SEQUENCE [LARGE SCALE GENOMIC DNA]</scope>
    <source>
        <strain evidence="14 15">ATCC 51599</strain>
    </source>
</reference>
<feature type="binding site" evidence="11">
    <location>
        <position position="121"/>
    </location>
    <ligand>
        <name>S-adenosyl-L-methionine</name>
        <dbReference type="ChEBI" id="CHEBI:59789"/>
    </ligand>
</feature>
<evidence type="ECO:0000256" key="11">
    <source>
        <dbReference type="HAMAP-Rule" id="MF_01547"/>
    </source>
</evidence>
<dbReference type="AlphaFoldDB" id="E7RXA7"/>
<keyword evidence="15" id="KW-1185">Reference proteome</keyword>
<dbReference type="HOGENOM" id="CLU_009422_4_1_4"/>
<dbReference type="SUPFAM" id="SSF53335">
    <property type="entry name" value="S-adenosyl-L-methionine-dependent methyltransferases"/>
    <property type="match status" value="1"/>
</dbReference>
<dbReference type="Pfam" id="PF01728">
    <property type="entry name" value="FtsJ"/>
    <property type="match status" value="1"/>
</dbReference>
<accession>E7RXA7</accession>
<dbReference type="InterPro" id="IPR029063">
    <property type="entry name" value="SAM-dependent_MTases_sf"/>
</dbReference>
<evidence type="ECO:0000256" key="8">
    <source>
        <dbReference type="ARBA" id="ARBA00041995"/>
    </source>
</evidence>
<dbReference type="PANTHER" id="PTHR10920:SF18">
    <property type="entry name" value="RRNA METHYLTRANSFERASE 2, MITOCHONDRIAL"/>
    <property type="match status" value="1"/>
</dbReference>
<dbReference type="EMBL" id="AEQP01000008">
    <property type="protein sequence ID" value="EFV94903.1"/>
    <property type="molecule type" value="Genomic_DNA"/>
</dbReference>
<evidence type="ECO:0000256" key="2">
    <source>
        <dbReference type="ARBA" id="ARBA00022603"/>
    </source>
</evidence>
<keyword evidence="1 11" id="KW-0698">rRNA processing</keyword>
<evidence type="ECO:0000313" key="15">
    <source>
        <dbReference type="Proteomes" id="UP000011021"/>
    </source>
</evidence>
<feature type="active site" description="Proton acceptor" evidence="11 12">
    <location>
        <position position="186"/>
    </location>
</feature>
<dbReference type="InterPro" id="IPR050082">
    <property type="entry name" value="RNA_methyltr_RlmE"/>
</dbReference>
<comment type="catalytic activity">
    <reaction evidence="10 11">
        <text>uridine(2552) in 23S rRNA + S-adenosyl-L-methionine = 2'-O-methyluridine(2552) in 23S rRNA + S-adenosyl-L-homocysteine + H(+)</text>
        <dbReference type="Rhea" id="RHEA:42720"/>
        <dbReference type="Rhea" id="RHEA-COMP:10202"/>
        <dbReference type="Rhea" id="RHEA-COMP:10203"/>
        <dbReference type="ChEBI" id="CHEBI:15378"/>
        <dbReference type="ChEBI" id="CHEBI:57856"/>
        <dbReference type="ChEBI" id="CHEBI:59789"/>
        <dbReference type="ChEBI" id="CHEBI:65315"/>
        <dbReference type="ChEBI" id="CHEBI:74478"/>
        <dbReference type="EC" id="2.1.1.166"/>
    </reaction>
</comment>
<gene>
    <name evidence="11" type="primary">rlmE</name>
    <name evidence="11" type="synonym">ftsJ</name>
    <name evidence="11" type="synonym">rrmJ</name>
    <name evidence="14" type="ORF">HMPREF0551_1320</name>
</gene>
<sequence length="239" mass="26542">MQSSRSKKVNRAWLHDHLNDPYVKLAQRHHYRARAAFKLIGIDEQDHLIRPGMTVVDLGSAPGSWSQVVRRRLAAPNLAEDVRKADDLRGEAPQVPIQGRIVALDLLPMEPIPDVNYLQGDFREQDVLDRLEALLDGGKVDLVLSDMAPNLSGVGVADTARMQDLAELSVDFASRWLKPDGALLIKVFHGSGYSQLVRLFKDHFAVVQPRKPKASRDRSAETYLLGRRLKSAGSGANRG</sequence>
<evidence type="ECO:0000256" key="1">
    <source>
        <dbReference type="ARBA" id="ARBA00022552"/>
    </source>
</evidence>
<dbReference type="PANTHER" id="PTHR10920">
    <property type="entry name" value="RIBOSOMAL RNA METHYLTRANSFERASE"/>
    <property type="match status" value="1"/>
</dbReference>
<feature type="binding site" evidence="11">
    <location>
        <position position="105"/>
    </location>
    <ligand>
        <name>S-adenosyl-L-methionine</name>
        <dbReference type="ChEBI" id="CHEBI:59789"/>
    </ligand>
</feature>
<dbReference type="RefSeq" id="WP_005673585.1">
    <property type="nucleotide sequence ID" value="NZ_CP146288.1"/>
</dbReference>
<comment type="subcellular location">
    <subcellularLocation>
        <location evidence="11">Cytoplasm</location>
    </subcellularLocation>
</comment>
<dbReference type="PIRSF" id="PIRSF005461">
    <property type="entry name" value="23S_rRNA_mtase"/>
    <property type="match status" value="1"/>
</dbReference>
<keyword evidence="2 11" id="KW-0489">Methyltransferase</keyword>
<evidence type="ECO:0000256" key="5">
    <source>
        <dbReference type="ARBA" id="ARBA00037569"/>
    </source>
</evidence>
<dbReference type="STRING" id="887898.HMPREF0551_1320"/>
<evidence type="ECO:0000256" key="10">
    <source>
        <dbReference type="ARBA" id="ARBA00048970"/>
    </source>
</evidence>
<evidence type="ECO:0000259" key="13">
    <source>
        <dbReference type="Pfam" id="PF01728"/>
    </source>
</evidence>
<comment type="similarity">
    <text evidence="11">Belongs to the class I-like SAM-binding methyltransferase superfamily. RNA methyltransferase RlmE family.</text>
</comment>
<evidence type="ECO:0000256" key="3">
    <source>
        <dbReference type="ARBA" id="ARBA00022679"/>
    </source>
</evidence>
<name>E7RXA7_9BURK</name>
<dbReference type="HAMAP" id="MF_01547">
    <property type="entry name" value="RNA_methyltr_E"/>
    <property type="match status" value="1"/>
</dbReference>
<evidence type="ECO:0000313" key="14">
    <source>
        <dbReference type="EMBL" id="EFV94903.1"/>
    </source>
</evidence>
<dbReference type="InterPro" id="IPR015507">
    <property type="entry name" value="rRNA-MeTfrase_E"/>
</dbReference>
<protein>
    <recommendedName>
        <fullName evidence="7 11">Ribosomal RNA large subunit methyltransferase E</fullName>
        <ecNumber evidence="6 11">2.1.1.166</ecNumber>
    </recommendedName>
    <alternativeName>
        <fullName evidence="9 11">23S rRNA Um2552 methyltransferase</fullName>
    </alternativeName>
    <alternativeName>
        <fullName evidence="8 11">rRNA (uridine-2'-O-)-methyltransferase</fullName>
    </alternativeName>
</protein>
<dbReference type="eggNOG" id="COG0293">
    <property type="taxonomic scope" value="Bacteria"/>
</dbReference>
<evidence type="ECO:0000256" key="6">
    <source>
        <dbReference type="ARBA" id="ARBA00038861"/>
    </source>
</evidence>
<dbReference type="Gene3D" id="3.40.50.150">
    <property type="entry name" value="Vaccinia Virus protein VP39"/>
    <property type="match status" value="1"/>
</dbReference>
<feature type="binding site" evidence="11">
    <location>
        <position position="63"/>
    </location>
    <ligand>
        <name>S-adenosyl-L-methionine</name>
        <dbReference type="ChEBI" id="CHEBI:59789"/>
    </ligand>
</feature>
<evidence type="ECO:0000256" key="9">
    <source>
        <dbReference type="ARBA" id="ARBA00042745"/>
    </source>
</evidence>
<feature type="binding site" evidence="11">
    <location>
        <position position="65"/>
    </location>
    <ligand>
        <name>S-adenosyl-L-methionine</name>
        <dbReference type="ChEBI" id="CHEBI:59789"/>
    </ligand>
</feature>
<dbReference type="EC" id="2.1.1.166" evidence="6 11"/>
<dbReference type="GO" id="GO:0008650">
    <property type="term" value="F:rRNA (uridine-2'-O-)-methyltransferase activity"/>
    <property type="evidence" value="ECO:0007669"/>
    <property type="project" value="UniProtKB-UniRule"/>
</dbReference>
<evidence type="ECO:0000256" key="4">
    <source>
        <dbReference type="ARBA" id="ARBA00022691"/>
    </source>
</evidence>
<comment type="function">
    <text evidence="5 11">Specifically methylates the uridine in position 2552 of 23S rRNA at the 2'-O position of the ribose in the fully assembled 50S ribosomal subunit.</text>
</comment>
<keyword evidence="11" id="KW-0963">Cytoplasm</keyword>
<keyword evidence="3 11" id="KW-0808">Transferase</keyword>
<dbReference type="GO" id="GO:0005737">
    <property type="term" value="C:cytoplasm"/>
    <property type="evidence" value="ECO:0007669"/>
    <property type="project" value="UniProtKB-SubCell"/>
</dbReference>